<dbReference type="Proteomes" id="UP000198639">
    <property type="component" value="Unassembled WGS sequence"/>
</dbReference>
<dbReference type="SUPFAM" id="SSF53474">
    <property type="entry name" value="alpha/beta-Hydrolases"/>
    <property type="match status" value="1"/>
</dbReference>
<gene>
    <name evidence="3" type="ORF">SAMN05216204_102186</name>
</gene>
<reference evidence="4" key="1">
    <citation type="submission" date="2016-10" db="EMBL/GenBank/DDBJ databases">
        <authorList>
            <person name="Varghese N."/>
            <person name="Submissions S."/>
        </authorList>
    </citation>
    <scope>NUCLEOTIDE SEQUENCE [LARGE SCALE GENOMIC DNA]</scope>
    <source>
        <strain evidence="4">CGMCC 1.12041</strain>
    </source>
</reference>
<evidence type="ECO:0000313" key="4">
    <source>
        <dbReference type="Proteomes" id="UP000198639"/>
    </source>
</evidence>
<dbReference type="Pfam" id="PF10503">
    <property type="entry name" value="Esterase_PHB"/>
    <property type="match status" value="1"/>
</dbReference>
<keyword evidence="1" id="KW-0732">Signal</keyword>
<proteinExistence type="predicted"/>
<evidence type="ECO:0000256" key="2">
    <source>
        <dbReference type="ARBA" id="ARBA00022801"/>
    </source>
</evidence>
<evidence type="ECO:0000256" key="1">
    <source>
        <dbReference type="ARBA" id="ARBA00022729"/>
    </source>
</evidence>
<dbReference type="STRING" id="1164594.SAMN05216204_102186"/>
<accession>A0A1I1EUQ4</accession>
<dbReference type="EMBL" id="FOLD01000002">
    <property type="protein sequence ID" value="SFB88653.1"/>
    <property type="molecule type" value="Genomic_DNA"/>
</dbReference>
<keyword evidence="4" id="KW-1185">Reference proteome</keyword>
<dbReference type="AlphaFoldDB" id="A0A1I1EUQ4"/>
<evidence type="ECO:0000313" key="3">
    <source>
        <dbReference type="EMBL" id="SFB88653.1"/>
    </source>
</evidence>
<dbReference type="GO" id="GO:0016787">
    <property type="term" value="F:hydrolase activity"/>
    <property type="evidence" value="ECO:0007669"/>
    <property type="project" value="UniProtKB-KW"/>
</dbReference>
<dbReference type="RefSeq" id="WP_091870808.1">
    <property type="nucleotide sequence ID" value="NZ_FOLD01000002.1"/>
</dbReference>
<protein>
    <submittedName>
        <fullName evidence="3">Esterase, PHB depolymerase family</fullName>
    </submittedName>
</protein>
<dbReference type="OrthoDB" id="9767239at2"/>
<dbReference type="PANTHER" id="PTHR43037">
    <property type="entry name" value="UNNAMED PRODUCT-RELATED"/>
    <property type="match status" value="1"/>
</dbReference>
<dbReference type="NCBIfam" id="TIGR01840">
    <property type="entry name" value="esterase_phb"/>
    <property type="match status" value="1"/>
</dbReference>
<dbReference type="PANTHER" id="PTHR43037:SF1">
    <property type="entry name" value="BLL1128 PROTEIN"/>
    <property type="match status" value="1"/>
</dbReference>
<keyword evidence="2" id="KW-0378">Hydrolase</keyword>
<dbReference type="InterPro" id="IPR050955">
    <property type="entry name" value="Plant_Biomass_Hydrol_Est"/>
</dbReference>
<dbReference type="Gene3D" id="3.40.50.1820">
    <property type="entry name" value="alpha/beta hydrolase"/>
    <property type="match status" value="1"/>
</dbReference>
<name>A0A1I1EUQ4_9BURK</name>
<sequence length="374" mass="39084">MKQLDQFVQQMMESAKLVRSNNPGAATDVIQRALQQAGLMAPATATATVDDAPGMIDLNPAPGFAGKPAAPRARAARALPKTAGAFKRKSAPPADLGPGRFIDGTFSCSAGQRRYKLYIPARAATGPRPLVVMLHGCTQDARDFAAGTAMNSVAEEHNCLVLYPEQERSANANGCWNWFEPGQQRRGSGEPAIIAGMARQVAAEHGGDASKVFAAGLSAGGAMAAILGAEYPDLFAAVGVHSGLAAGTGKDMISGLHAMKRAPQAATAKSKVPVIVFHGDADHVVNADNGDAVLRQFADAHGALTQEHIRGDAAGRGYSRTSWRNAQGQRIAEHWLIHGAAHAWMGGKAAGSHTDATGPNASKEMLAFFLEQRP</sequence>
<organism evidence="3 4">
    <name type="scientific">Massilia yuzhufengensis</name>
    <dbReference type="NCBI Taxonomy" id="1164594"/>
    <lineage>
        <taxon>Bacteria</taxon>
        <taxon>Pseudomonadati</taxon>
        <taxon>Pseudomonadota</taxon>
        <taxon>Betaproteobacteria</taxon>
        <taxon>Burkholderiales</taxon>
        <taxon>Oxalobacteraceae</taxon>
        <taxon>Telluria group</taxon>
        <taxon>Massilia</taxon>
    </lineage>
</organism>
<dbReference type="InterPro" id="IPR029058">
    <property type="entry name" value="AB_hydrolase_fold"/>
</dbReference>
<dbReference type="InterPro" id="IPR010126">
    <property type="entry name" value="Esterase_phb"/>
</dbReference>
<dbReference type="GO" id="GO:0005576">
    <property type="term" value="C:extracellular region"/>
    <property type="evidence" value="ECO:0007669"/>
    <property type="project" value="InterPro"/>
</dbReference>